<dbReference type="SUPFAM" id="SSF57850">
    <property type="entry name" value="RING/U-box"/>
    <property type="match status" value="1"/>
</dbReference>
<dbReference type="PANTHER" id="PTHR47179">
    <property type="entry name" value="E3 UBIQUITIN-PROTEIN LIGASE SIS3"/>
    <property type="match status" value="1"/>
</dbReference>
<protein>
    <recommendedName>
        <fullName evidence="3">RING-type domain-containing protein</fullName>
    </recommendedName>
</protein>
<feature type="domain" description="RING-type" evidence="3">
    <location>
        <begin position="70"/>
        <end position="110"/>
    </location>
</feature>
<dbReference type="Proteomes" id="UP000306102">
    <property type="component" value="Unassembled WGS sequence"/>
</dbReference>
<evidence type="ECO:0000256" key="2">
    <source>
        <dbReference type="SAM" id="MobiDB-lite"/>
    </source>
</evidence>
<dbReference type="Gene3D" id="3.30.40.10">
    <property type="entry name" value="Zinc/RING finger domain, C3HC4 (zinc finger)"/>
    <property type="match status" value="1"/>
</dbReference>
<keyword evidence="1" id="KW-0863">Zinc-finger</keyword>
<sequence>MIQVPDWAFEAAGQEMRGMGQEAAYQPGLCLTAAQIPMLLECMQREAVEALIQELPKFRLKAVPTDCSECPICLEEFHVGNEVRGLPCAHNFHVECIDEWLRLNVKWQRCRCSVFPNLDLSALSNIRPDSERSSSAKTAGPGHDADVALETAENRGMSVATRDPTNIDRGYPVYVLEELNVKSIVPCNDPLKYSSLRAEQEFRLLSSSVLGKRLGKSMPVVAKEVKAMSQEDILAFEKSGEITVAAHSLKLTDIKEQYLLTPYISYQKHKNKSEEQPRPKSLKPSPTFRRNVNDRMACHEESDDQCGFSDRVSDDFDLSFRFSKDNRLKLTQLSLLLIELWLEFRV</sequence>
<proteinExistence type="predicted"/>
<evidence type="ECO:0000256" key="1">
    <source>
        <dbReference type="PROSITE-ProRule" id="PRU00175"/>
    </source>
</evidence>
<dbReference type="PROSITE" id="PS50089">
    <property type="entry name" value="ZF_RING_2"/>
    <property type="match status" value="1"/>
</dbReference>
<organism evidence="4 5">
    <name type="scientific">Camellia sinensis var. sinensis</name>
    <name type="common">China tea</name>
    <dbReference type="NCBI Taxonomy" id="542762"/>
    <lineage>
        <taxon>Eukaryota</taxon>
        <taxon>Viridiplantae</taxon>
        <taxon>Streptophyta</taxon>
        <taxon>Embryophyta</taxon>
        <taxon>Tracheophyta</taxon>
        <taxon>Spermatophyta</taxon>
        <taxon>Magnoliopsida</taxon>
        <taxon>eudicotyledons</taxon>
        <taxon>Gunneridae</taxon>
        <taxon>Pentapetalae</taxon>
        <taxon>asterids</taxon>
        <taxon>Ericales</taxon>
        <taxon>Theaceae</taxon>
        <taxon>Camellia</taxon>
    </lineage>
</organism>
<dbReference type="EMBL" id="SDRB02012864">
    <property type="protein sequence ID" value="THF96493.1"/>
    <property type="molecule type" value="Genomic_DNA"/>
</dbReference>
<keyword evidence="5" id="KW-1185">Reference proteome</keyword>
<dbReference type="InterPro" id="IPR013083">
    <property type="entry name" value="Znf_RING/FYVE/PHD"/>
</dbReference>
<dbReference type="InterPro" id="IPR001841">
    <property type="entry name" value="Znf_RING"/>
</dbReference>
<name>A0A4S4D3W1_CAMSN</name>
<evidence type="ECO:0000259" key="3">
    <source>
        <dbReference type="PROSITE" id="PS50089"/>
    </source>
</evidence>
<dbReference type="Pfam" id="PF13639">
    <property type="entry name" value="zf-RING_2"/>
    <property type="match status" value="1"/>
</dbReference>
<dbReference type="PANTHER" id="PTHR47179:SF1">
    <property type="entry name" value="E3 UBIQUITIN-PROTEIN LIGASE SIS3"/>
    <property type="match status" value="1"/>
</dbReference>
<feature type="region of interest" description="Disordered" evidence="2">
    <location>
        <begin position="269"/>
        <end position="289"/>
    </location>
</feature>
<dbReference type="AlphaFoldDB" id="A0A4S4D3W1"/>
<gene>
    <name evidence="4" type="ORF">TEA_002514</name>
</gene>
<dbReference type="STRING" id="542762.A0A4S4D3W1"/>
<comment type="caution">
    <text evidence="4">The sequence shown here is derived from an EMBL/GenBank/DDBJ whole genome shotgun (WGS) entry which is preliminary data.</text>
</comment>
<keyword evidence="1" id="KW-0862">Zinc</keyword>
<dbReference type="GO" id="GO:0008270">
    <property type="term" value="F:zinc ion binding"/>
    <property type="evidence" value="ECO:0007669"/>
    <property type="project" value="UniProtKB-KW"/>
</dbReference>
<reference evidence="4 5" key="1">
    <citation type="journal article" date="2018" name="Proc. Natl. Acad. Sci. U.S.A.">
        <title>Draft genome sequence of Camellia sinensis var. sinensis provides insights into the evolution of the tea genome and tea quality.</title>
        <authorList>
            <person name="Wei C."/>
            <person name="Yang H."/>
            <person name="Wang S."/>
            <person name="Zhao J."/>
            <person name="Liu C."/>
            <person name="Gao L."/>
            <person name="Xia E."/>
            <person name="Lu Y."/>
            <person name="Tai Y."/>
            <person name="She G."/>
            <person name="Sun J."/>
            <person name="Cao H."/>
            <person name="Tong W."/>
            <person name="Gao Q."/>
            <person name="Li Y."/>
            <person name="Deng W."/>
            <person name="Jiang X."/>
            <person name="Wang W."/>
            <person name="Chen Q."/>
            <person name="Zhang S."/>
            <person name="Li H."/>
            <person name="Wu J."/>
            <person name="Wang P."/>
            <person name="Li P."/>
            <person name="Shi C."/>
            <person name="Zheng F."/>
            <person name="Jian J."/>
            <person name="Huang B."/>
            <person name="Shan D."/>
            <person name="Shi M."/>
            <person name="Fang C."/>
            <person name="Yue Y."/>
            <person name="Li F."/>
            <person name="Li D."/>
            <person name="Wei S."/>
            <person name="Han B."/>
            <person name="Jiang C."/>
            <person name="Yin Y."/>
            <person name="Xia T."/>
            <person name="Zhang Z."/>
            <person name="Bennetzen J.L."/>
            <person name="Zhao S."/>
            <person name="Wan X."/>
        </authorList>
    </citation>
    <scope>NUCLEOTIDE SEQUENCE [LARGE SCALE GENOMIC DNA]</scope>
    <source>
        <strain evidence="5">cv. Shuchazao</strain>
        <tissue evidence="4">Leaf</tissue>
    </source>
</reference>
<dbReference type="Pfam" id="PF19302">
    <property type="entry name" value="DUF5915"/>
    <property type="match status" value="1"/>
</dbReference>
<dbReference type="SMART" id="SM00184">
    <property type="entry name" value="RING"/>
    <property type="match status" value="1"/>
</dbReference>
<dbReference type="GO" id="GO:0004842">
    <property type="term" value="F:ubiquitin-protein transferase activity"/>
    <property type="evidence" value="ECO:0007669"/>
    <property type="project" value="InterPro"/>
</dbReference>
<keyword evidence="1" id="KW-0479">Metal-binding</keyword>
<evidence type="ECO:0000313" key="4">
    <source>
        <dbReference type="EMBL" id="THF96493.1"/>
    </source>
</evidence>
<evidence type="ECO:0000313" key="5">
    <source>
        <dbReference type="Proteomes" id="UP000306102"/>
    </source>
</evidence>
<dbReference type="GO" id="GO:0010182">
    <property type="term" value="P:sugar mediated signaling pathway"/>
    <property type="evidence" value="ECO:0007669"/>
    <property type="project" value="InterPro"/>
</dbReference>
<dbReference type="InterPro" id="IPR044793">
    <property type="entry name" value="SIS3"/>
</dbReference>
<accession>A0A4S4D3W1</accession>